<evidence type="ECO:0000313" key="7">
    <source>
        <dbReference type="Proteomes" id="UP000824107"/>
    </source>
</evidence>
<dbReference type="SUPFAM" id="SSF56300">
    <property type="entry name" value="Metallo-dependent phosphatases"/>
    <property type="match status" value="1"/>
</dbReference>
<dbReference type="EMBL" id="DVNC01000033">
    <property type="protein sequence ID" value="HIU53474.1"/>
    <property type="molecule type" value="Genomic_DNA"/>
</dbReference>
<organism evidence="6 7">
    <name type="scientific">Candidatus Scatocola faecipullorum</name>
    <dbReference type="NCBI Taxonomy" id="2840917"/>
    <lineage>
        <taxon>Bacteria</taxon>
        <taxon>Pseudomonadati</taxon>
        <taxon>Pseudomonadota</taxon>
        <taxon>Alphaproteobacteria</taxon>
        <taxon>Rhodospirillales</taxon>
        <taxon>Rhodospirillaceae</taxon>
        <taxon>Rhodospirillaceae incertae sedis</taxon>
        <taxon>Candidatus Scatocola</taxon>
    </lineage>
</organism>
<dbReference type="GO" id="GO:0046872">
    <property type="term" value="F:metal ion binding"/>
    <property type="evidence" value="ECO:0007669"/>
    <property type="project" value="UniProtKB-KW"/>
</dbReference>
<evidence type="ECO:0000259" key="5">
    <source>
        <dbReference type="Pfam" id="PF00149"/>
    </source>
</evidence>
<dbReference type="Pfam" id="PF00149">
    <property type="entry name" value="Metallophos"/>
    <property type="match status" value="1"/>
</dbReference>
<comment type="similarity">
    <text evidence="4">Belongs to the cyclic nucleotide phosphodiesterase class-III family.</text>
</comment>
<accession>A0A9D1M4G8</accession>
<dbReference type="Proteomes" id="UP000824107">
    <property type="component" value="Unassembled WGS sequence"/>
</dbReference>
<name>A0A9D1M4G8_9PROT</name>
<evidence type="ECO:0000256" key="4">
    <source>
        <dbReference type="ARBA" id="ARBA00025742"/>
    </source>
</evidence>
<dbReference type="InterPro" id="IPR050884">
    <property type="entry name" value="CNP_phosphodiesterase-III"/>
</dbReference>
<feature type="domain" description="Calcineurin-like phosphoesterase" evidence="5">
    <location>
        <begin position="1"/>
        <end position="197"/>
    </location>
</feature>
<keyword evidence="1" id="KW-0479">Metal-binding</keyword>
<reference evidence="6" key="1">
    <citation type="submission" date="2020-10" db="EMBL/GenBank/DDBJ databases">
        <authorList>
            <person name="Gilroy R."/>
        </authorList>
    </citation>
    <scope>NUCLEOTIDE SEQUENCE</scope>
    <source>
        <strain evidence="6">ChiW3-316</strain>
    </source>
</reference>
<gene>
    <name evidence="6" type="ORF">IAD20_05280</name>
</gene>
<dbReference type="PANTHER" id="PTHR42988:SF2">
    <property type="entry name" value="CYCLIC NUCLEOTIDE PHOSPHODIESTERASE CBUA0032-RELATED"/>
    <property type="match status" value="1"/>
</dbReference>
<dbReference type="InterPro" id="IPR042281">
    <property type="entry name" value="GpdQ_beta-strand"/>
</dbReference>
<dbReference type="InterPro" id="IPR029052">
    <property type="entry name" value="Metallo-depent_PP-like"/>
</dbReference>
<evidence type="ECO:0000256" key="1">
    <source>
        <dbReference type="ARBA" id="ARBA00022723"/>
    </source>
</evidence>
<keyword evidence="2" id="KW-0378">Hydrolase</keyword>
<dbReference type="InterPro" id="IPR004843">
    <property type="entry name" value="Calcineurin-like_PHP"/>
</dbReference>
<dbReference type="Gene3D" id="3.60.21.40">
    <property type="entry name" value="GpdQ, catalytic alpha/beta sandwich domain"/>
    <property type="match status" value="1"/>
</dbReference>
<proteinExistence type="inferred from homology"/>
<evidence type="ECO:0000256" key="3">
    <source>
        <dbReference type="ARBA" id="ARBA00023004"/>
    </source>
</evidence>
<protein>
    <submittedName>
        <fullName evidence="6">Metallophosphoesterase</fullName>
    </submittedName>
</protein>
<dbReference type="PANTHER" id="PTHR42988">
    <property type="entry name" value="PHOSPHOHYDROLASE"/>
    <property type="match status" value="1"/>
</dbReference>
<comment type="caution">
    <text evidence="6">The sequence shown here is derived from an EMBL/GenBank/DDBJ whole genome shotgun (WGS) entry which is preliminary data.</text>
</comment>
<keyword evidence="3" id="KW-0408">Iron</keyword>
<reference evidence="6" key="2">
    <citation type="journal article" date="2021" name="PeerJ">
        <title>Extensive microbial diversity within the chicken gut microbiome revealed by metagenomics and culture.</title>
        <authorList>
            <person name="Gilroy R."/>
            <person name="Ravi A."/>
            <person name="Getino M."/>
            <person name="Pursley I."/>
            <person name="Horton D.L."/>
            <person name="Alikhan N.F."/>
            <person name="Baker D."/>
            <person name="Gharbi K."/>
            <person name="Hall N."/>
            <person name="Watson M."/>
            <person name="Adriaenssens E.M."/>
            <person name="Foster-Nyarko E."/>
            <person name="Jarju S."/>
            <person name="Secka A."/>
            <person name="Antonio M."/>
            <person name="Oren A."/>
            <person name="Chaudhuri R.R."/>
            <person name="La Ragione R."/>
            <person name="Hildebrand F."/>
            <person name="Pallen M.J."/>
        </authorList>
    </citation>
    <scope>NUCLEOTIDE SEQUENCE</scope>
    <source>
        <strain evidence="6">ChiW3-316</strain>
    </source>
</reference>
<dbReference type="Gene3D" id="3.30.750.180">
    <property type="entry name" value="GpdQ, beta-strand dimerisation domain"/>
    <property type="match status" value="1"/>
</dbReference>
<dbReference type="GO" id="GO:0016787">
    <property type="term" value="F:hydrolase activity"/>
    <property type="evidence" value="ECO:0007669"/>
    <property type="project" value="UniProtKB-KW"/>
</dbReference>
<dbReference type="InterPro" id="IPR042283">
    <property type="entry name" value="GpdQ_catalytic"/>
</dbReference>
<evidence type="ECO:0000256" key="2">
    <source>
        <dbReference type="ARBA" id="ARBA00022801"/>
    </source>
</evidence>
<evidence type="ECO:0000313" key="6">
    <source>
        <dbReference type="EMBL" id="HIU53474.1"/>
    </source>
</evidence>
<dbReference type="AlphaFoldDB" id="A0A9D1M4G8"/>
<sequence>MYIAHISDLHIGDPSKPGEENLKRVIGEINRFCVPFDCVLVTGDIVHGSARKHYAEAFALLNELKVPYYLIPGNKDGTDNLIGALRTYYPFHPLPQSCDGLQYVVDGYPLRLVAVDTFKEGVMNGALDEERFLWLKNVLADNPDKKPTVVMVHQFPFESGLKTFDGGAENWYEKFRYLISDHKDTVRLVACGHLHNPVSGNIDGVPVIAAPSTNWRAKYDFVPAENIVAEVRPLGFYVHRWDAGQLTSYLVPVAG</sequence>